<dbReference type="Proteomes" id="UP001154329">
    <property type="component" value="Chromosome 3"/>
</dbReference>
<keyword evidence="1" id="KW-0175">Coiled coil</keyword>
<dbReference type="EMBL" id="OU899036">
    <property type="protein sequence ID" value="CAH1733440.1"/>
    <property type="molecule type" value="Genomic_DNA"/>
</dbReference>
<name>A0A9P0NRE2_APHGO</name>
<evidence type="ECO:0000313" key="3">
    <source>
        <dbReference type="Proteomes" id="UP001154329"/>
    </source>
</evidence>
<protein>
    <submittedName>
        <fullName evidence="2">Uncharacterized protein</fullName>
    </submittedName>
</protein>
<organism evidence="2 3">
    <name type="scientific">Aphis gossypii</name>
    <name type="common">Cotton aphid</name>
    <dbReference type="NCBI Taxonomy" id="80765"/>
    <lineage>
        <taxon>Eukaryota</taxon>
        <taxon>Metazoa</taxon>
        <taxon>Ecdysozoa</taxon>
        <taxon>Arthropoda</taxon>
        <taxon>Hexapoda</taxon>
        <taxon>Insecta</taxon>
        <taxon>Pterygota</taxon>
        <taxon>Neoptera</taxon>
        <taxon>Paraneoptera</taxon>
        <taxon>Hemiptera</taxon>
        <taxon>Sternorrhyncha</taxon>
        <taxon>Aphidomorpha</taxon>
        <taxon>Aphidoidea</taxon>
        <taxon>Aphididae</taxon>
        <taxon>Aphidini</taxon>
        <taxon>Aphis</taxon>
        <taxon>Aphis</taxon>
    </lineage>
</organism>
<reference evidence="2" key="2">
    <citation type="submission" date="2022-10" db="EMBL/GenBank/DDBJ databases">
        <authorList>
            <consortium name="ENA_rothamsted_submissions"/>
            <consortium name="culmorum"/>
            <person name="King R."/>
        </authorList>
    </citation>
    <scope>NUCLEOTIDE SEQUENCE</scope>
</reference>
<sequence length="233" mass="27660">MNEINSFKKTKKEYENELNDALYNNRIITSKINYQFEEIQRLLAEKDDKNEFLDQQMKITNCTNKTTTLLLKRLESENEDKYYKSLCKTFMIQDILSNNINIEKTIKLTEDNISLSEKYHISKKDLKSVLDNVEACKYNYGSYFDEFYNGADKTEILKLIMSTFNQLITNGYMCYWKSMTKVLKKNADLWTTPTQDSFGMHFKFNFPFDCVDKNKNLITNHNQIDNGFKSLHY</sequence>
<evidence type="ECO:0000256" key="1">
    <source>
        <dbReference type="SAM" id="Coils"/>
    </source>
</evidence>
<reference evidence="2" key="1">
    <citation type="submission" date="2022-02" db="EMBL/GenBank/DDBJ databases">
        <authorList>
            <person name="King R."/>
        </authorList>
    </citation>
    <scope>NUCLEOTIDE SEQUENCE</scope>
</reference>
<accession>A0A9P0NRE2</accession>
<gene>
    <name evidence="2" type="ORF">APHIGO_LOCUS9754</name>
</gene>
<evidence type="ECO:0000313" key="2">
    <source>
        <dbReference type="EMBL" id="CAH1733440.1"/>
    </source>
</evidence>
<proteinExistence type="predicted"/>
<keyword evidence="3" id="KW-1185">Reference proteome</keyword>
<dbReference type="AlphaFoldDB" id="A0A9P0NRE2"/>
<feature type="coiled-coil region" evidence="1">
    <location>
        <begin position="4"/>
        <end position="56"/>
    </location>
</feature>